<dbReference type="GO" id="GO:0051536">
    <property type="term" value="F:iron-sulfur cluster binding"/>
    <property type="evidence" value="ECO:0007669"/>
    <property type="project" value="UniProtKB-KW"/>
</dbReference>
<dbReference type="AlphaFoldDB" id="A0A2N1PRX1"/>
<dbReference type="InterPro" id="IPR006638">
    <property type="entry name" value="Elp3/MiaA/NifB-like_rSAM"/>
</dbReference>
<dbReference type="PROSITE" id="PS51332">
    <property type="entry name" value="B12_BINDING"/>
    <property type="match status" value="1"/>
</dbReference>
<evidence type="ECO:0000256" key="5">
    <source>
        <dbReference type="ARBA" id="ARBA00023014"/>
    </source>
</evidence>
<evidence type="ECO:0000313" key="8">
    <source>
        <dbReference type="Proteomes" id="UP000233256"/>
    </source>
</evidence>
<dbReference type="SFLD" id="SFLDF00324">
    <property type="entry name" value="bacteriocin_maturation"/>
    <property type="match status" value="1"/>
</dbReference>
<dbReference type="NCBIfam" id="TIGR03975">
    <property type="entry name" value="rSAM_ocin_1"/>
    <property type="match status" value="1"/>
</dbReference>
<dbReference type="PANTHER" id="PTHR43409:SF7">
    <property type="entry name" value="BLL1977 PROTEIN"/>
    <property type="match status" value="1"/>
</dbReference>
<feature type="domain" description="B12-binding" evidence="6">
    <location>
        <begin position="61"/>
        <end position="208"/>
    </location>
</feature>
<dbReference type="Proteomes" id="UP000233256">
    <property type="component" value="Unassembled WGS sequence"/>
</dbReference>
<dbReference type="GO" id="GO:0046872">
    <property type="term" value="F:metal ion binding"/>
    <property type="evidence" value="ECO:0007669"/>
    <property type="project" value="UniProtKB-KW"/>
</dbReference>
<dbReference type="GO" id="GO:0005829">
    <property type="term" value="C:cytosol"/>
    <property type="evidence" value="ECO:0007669"/>
    <property type="project" value="TreeGrafter"/>
</dbReference>
<dbReference type="GO" id="GO:0031419">
    <property type="term" value="F:cobalamin binding"/>
    <property type="evidence" value="ECO:0007669"/>
    <property type="project" value="InterPro"/>
</dbReference>
<dbReference type="Pfam" id="PF04055">
    <property type="entry name" value="Radical_SAM"/>
    <property type="match status" value="1"/>
</dbReference>
<proteinExistence type="predicted"/>
<dbReference type="EMBL" id="PGXC01000003">
    <property type="protein sequence ID" value="PKK91088.1"/>
    <property type="molecule type" value="Genomic_DNA"/>
</dbReference>
<protein>
    <recommendedName>
        <fullName evidence="6">B12-binding domain-containing protein</fullName>
    </recommendedName>
</protein>
<evidence type="ECO:0000313" key="7">
    <source>
        <dbReference type="EMBL" id="PKK91088.1"/>
    </source>
</evidence>
<evidence type="ECO:0000256" key="4">
    <source>
        <dbReference type="ARBA" id="ARBA00023004"/>
    </source>
</evidence>
<dbReference type="SFLD" id="SFLDS00029">
    <property type="entry name" value="Radical_SAM"/>
    <property type="match status" value="1"/>
</dbReference>
<evidence type="ECO:0000256" key="1">
    <source>
        <dbReference type="ARBA" id="ARBA00001966"/>
    </source>
</evidence>
<dbReference type="SMART" id="SM00729">
    <property type="entry name" value="Elp3"/>
    <property type="match status" value="1"/>
</dbReference>
<comment type="cofactor">
    <cofactor evidence="1">
        <name>[4Fe-4S] cluster</name>
        <dbReference type="ChEBI" id="CHEBI:49883"/>
    </cofactor>
</comment>
<evidence type="ECO:0000259" key="6">
    <source>
        <dbReference type="PROSITE" id="PS51332"/>
    </source>
</evidence>
<keyword evidence="4" id="KW-0408">Iron</keyword>
<dbReference type="SFLD" id="SFLDG01082">
    <property type="entry name" value="B12-binding_domain_containing"/>
    <property type="match status" value="1"/>
</dbReference>
<dbReference type="InterPro" id="IPR058240">
    <property type="entry name" value="rSAM_sf"/>
</dbReference>
<comment type="caution">
    <text evidence="7">The sequence shown here is derived from an EMBL/GenBank/DDBJ whole genome shotgun (WGS) entry which is preliminary data.</text>
</comment>
<dbReference type="GO" id="GO:0003824">
    <property type="term" value="F:catalytic activity"/>
    <property type="evidence" value="ECO:0007669"/>
    <property type="project" value="InterPro"/>
</dbReference>
<dbReference type="PANTHER" id="PTHR43409">
    <property type="entry name" value="ANAEROBIC MAGNESIUM-PROTOPORPHYRIN IX MONOMETHYL ESTER CYCLASE-RELATED"/>
    <property type="match status" value="1"/>
</dbReference>
<dbReference type="InterPro" id="IPR006158">
    <property type="entry name" value="Cobalamin-bd"/>
</dbReference>
<evidence type="ECO:0000256" key="2">
    <source>
        <dbReference type="ARBA" id="ARBA00022691"/>
    </source>
</evidence>
<dbReference type="SUPFAM" id="SSF102114">
    <property type="entry name" value="Radical SAM enzymes"/>
    <property type="match status" value="1"/>
</dbReference>
<sequence length="640" mass="71837">MIVLVNMPFAGIERPSLSLGLLKAILLKNGFRVMVLDLNLEMASSMGFGKYHNLTRSNVQFGDWFFASRAFDWGEDSSGSPESFMESYGLTVPDSDEWRENLLWLNRVREELVPRFLERAVQMVTSLKPELVGFSCSFQQTTSSLALGRLLSAEIPGIPLLFGGAAMHGEMGLAFIEACPWMSAVVTGEAEEIIESLVRALLLRQPRNDLPGVIFSLPCDEIIEGPPPEPVSIEKFTANPAPDYDDFFNVAEHFGITRDKGWLAEAWLPVETSRGCWWGEKCQCRFCGLNGVGMKYRCMNPQKALQIFSVLLEKYPVSRLYASDNNLSEDYFDTLLPVLAAQNEKGHHWNIFYSIKGGLDEKAIRNLALAGIRDTGPGIESLSTHLLQLMGKGVNLISNIHHLRMSVKYGVRARWNLLMSIPGENASDYEAMADLIPLLTHLYPPFGAVPVLCYRFSPYFRDMEKYCESSEPAAFYRHLFPQAIVNIDRAAFVYDVKWRDVVSSMSREPVVKAVELWRKGWLNEEPPFLWYVTMDVPAAALIDLQTDIQTDALKGRAPYIIDGRSVLRIHELDPFQAQVYDFIQEPVTLGDVSAFAELQNSDPEKILKCIDDFISDGLAIGEGGRFLALAILRCDPSIQS</sequence>
<dbReference type="InterPro" id="IPR023984">
    <property type="entry name" value="rSAM_ocin_1"/>
</dbReference>
<keyword evidence="3" id="KW-0479">Metal-binding</keyword>
<evidence type="ECO:0000256" key="3">
    <source>
        <dbReference type="ARBA" id="ARBA00022723"/>
    </source>
</evidence>
<keyword evidence="2" id="KW-0949">S-adenosyl-L-methionine</keyword>
<keyword evidence="5" id="KW-0411">Iron-sulfur</keyword>
<accession>A0A2N1PRX1</accession>
<dbReference type="InterPro" id="IPR051198">
    <property type="entry name" value="BchE-like"/>
</dbReference>
<gene>
    <name evidence="7" type="ORF">CVV64_04780</name>
</gene>
<dbReference type="InterPro" id="IPR007197">
    <property type="entry name" value="rSAM"/>
</dbReference>
<reference evidence="7 8" key="1">
    <citation type="journal article" date="2017" name="ISME J.">
        <title>Potential for microbial H2 and metal transformations associated with novel bacteria and archaea in deep terrestrial subsurface sediments.</title>
        <authorList>
            <person name="Hernsdorf A.W."/>
            <person name="Amano Y."/>
            <person name="Miyakawa K."/>
            <person name="Ise K."/>
            <person name="Suzuki Y."/>
            <person name="Anantharaman K."/>
            <person name="Probst A."/>
            <person name="Burstein D."/>
            <person name="Thomas B.C."/>
            <person name="Banfield J.F."/>
        </authorList>
    </citation>
    <scope>NUCLEOTIDE SEQUENCE [LARGE SCALE GENOMIC DNA]</scope>
    <source>
        <strain evidence="7">HGW-Wallbacteria-1</strain>
    </source>
</reference>
<name>A0A2N1PRX1_9BACT</name>
<organism evidence="7 8">
    <name type="scientific">Candidatus Wallbacteria bacterium HGW-Wallbacteria-1</name>
    <dbReference type="NCBI Taxonomy" id="2013854"/>
    <lineage>
        <taxon>Bacteria</taxon>
        <taxon>Candidatus Walliibacteriota</taxon>
    </lineage>
</organism>